<reference evidence="3" key="2">
    <citation type="submission" date="2023-12" db="EMBL/GenBank/DDBJ databases">
        <authorList>
            <person name="Sun Q."/>
            <person name="Inoue M."/>
        </authorList>
    </citation>
    <scope>NUCLEOTIDE SEQUENCE</scope>
    <source>
        <strain evidence="3">JCM 17590</strain>
    </source>
</reference>
<feature type="transmembrane region" description="Helical" evidence="1">
    <location>
        <begin position="63"/>
        <end position="84"/>
    </location>
</feature>
<protein>
    <recommendedName>
        <fullName evidence="2">YdbS-like PH domain-containing protein</fullName>
    </recommendedName>
</protein>
<gene>
    <name evidence="3" type="ORF">GCM10022286_29230</name>
</gene>
<dbReference type="Proteomes" id="UP001415169">
    <property type="component" value="Unassembled WGS sequence"/>
</dbReference>
<reference evidence="3" key="1">
    <citation type="journal article" date="2014" name="Int. J. Syst. Evol. Microbiol.">
        <title>Complete genome of a new Firmicutes species belonging to the dominant human colonic microbiota ('Ruminococcus bicirculans') reveals two chromosomes and a selective capacity to utilize plant glucans.</title>
        <authorList>
            <consortium name="NISC Comparative Sequencing Program"/>
            <person name="Wegmann U."/>
            <person name="Louis P."/>
            <person name="Goesmann A."/>
            <person name="Henrissat B."/>
            <person name="Duncan S.H."/>
            <person name="Flint H.J."/>
        </authorList>
    </citation>
    <scope>NUCLEOTIDE SEQUENCE</scope>
    <source>
        <strain evidence="3">JCM 17590</strain>
    </source>
</reference>
<evidence type="ECO:0000256" key="1">
    <source>
        <dbReference type="SAM" id="Phobius"/>
    </source>
</evidence>
<comment type="caution">
    <text evidence="3">The sequence shown here is derived from an EMBL/GenBank/DDBJ whole genome shotgun (WGS) entry which is preliminary data.</text>
</comment>
<organism evidence="3 4">
    <name type="scientific">Gryllotalpicola daejeonensis</name>
    <dbReference type="NCBI Taxonomy" id="993087"/>
    <lineage>
        <taxon>Bacteria</taxon>
        <taxon>Bacillati</taxon>
        <taxon>Actinomycetota</taxon>
        <taxon>Actinomycetes</taxon>
        <taxon>Micrococcales</taxon>
        <taxon>Microbacteriaceae</taxon>
        <taxon>Gryllotalpicola</taxon>
    </lineage>
</organism>
<accession>A0ABP7ZNB8</accession>
<dbReference type="RefSeq" id="WP_344792624.1">
    <property type="nucleotide sequence ID" value="NZ_BAABBV010000002.1"/>
</dbReference>
<keyword evidence="4" id="KW-1185">Reference proteome</keyword>
<dbReference type="PANTHER" id="PTHR37938">
    <property type="entry name" value="BLL0215 PROTEIN"/>
    <property type="match status" value="1"/>
</dbReference>
<dbReference type="PANTHER" id="PTHR37938:SF1">
    <property type="entry name" value="BLL0215 PROTEIN"/>
    <property type="match status" value="1"/>
</dbReference>
<sequence length="191" mass="21563">MARPVAPRTAAAPEVPAPPPERVVARLRPHARVLFWPSVMLVLVAGGYGYFSERFPASWAHYAVALAAALLVLLFFLLPYFSWLSKRYVITTRRIVVRRGFFVRRRQELLHLRGYEVELSRGPLQAMFGSGNLRITVSGETVLVLNDIPKARTVQVALHDLMENAASLQTSQRQVMQSPVITRQTTLWDGR</sequence>
<feature type="domain" description="YdbS-like PH" evidence="2">
    <location>
        <begin position="83"/>
        <end position="155"/>
    </location>
</feature>
<keyword evidence="1" id="KW-1133">Transmembrane helix</keyword>
<name>A0ABP7ZNB8_9MICO</name>
<evidence type="ECO:0000313" key="4">
    <source>
        <dbReference type="Proteomes" id="UP001415169"/>
    </source>
</evidence>
<keyword evidence="1" id="KW-0472">Membrane</keyword>
<dbReference type="Pfam" id="PF03703">
    <property type="entry name" value="bPH_2"/>
    <property type="match status" value="1"/>
</dbReference>
<evidence type="ECO:0000313" key="3">
    <source>
        <dbReference type="EMBL" id="GAA4165658.1"/>
    </source>
</evidence>
<feature type="transmembrane region" description="Helical" evidence="1">
    <location>
        <begin position="33"/>
        <end position="51"/>
    </location>
</feature>
<evidence type="ECO:0000259" key="2">
    <source>
        <dbReference type="Pfam" id="PF03703"/>
    </source>
</evidence>
<keyword evidence="1" id="KW-0812">Transmembrane</keyword>
<dbReference type="EMBL" id="BAABBV010000002">
    <property type="protein sequence ID" value="GAA4165658.1"/>
    <property type="molecule type" value="Genomic_DNA"/>
</dbReference>
<dbReference type="InterPro" id="IPR005182">
    <property type="entry name" value="YdbS-like_PH"/>
</dbReference>
<proteinExistence type="predicted"/>